<dbReference type="AlphaFoldDB" id="A0A510PI44"/>
<keyword evidence="1" id="KW-1133">Transmembrane helix</keyword>
<evidence type="ECO:0000313" key="3">
    <source>
        <dbReference type="Proteomes" id="UP000321223"/>
    </source>
</evidence>
<proteinExistence type="predicted"/>
<evidence type="ECO:0000256" key="1">
    <source>
        <dbReference type="SAM" id="Phobius"/>
    </source>
</evidence>
<keyword evidence="1" id="KW-0812">Transmembrane</keyword>
<keyword evidence="1" id="KW-0472">Membrane</keyword>
<protein>
    <submittedName>
        <fullName evidence="2">Uncharacterized protein</fullName>
    </submittedName>
</protein>
<accession>A0A510PI44</accession>
<dbReference type="Proteomes" id="UP000321223">
    <property type="component" value="Unassembled WGS sequence"/>
</dbReference>
<sequence length="128" mass="13881">MTSSSKENVLVDNCFGIVTNKRLTYMAKKSWFRGGRREDVPLKQVVSVRYEMDRKVVGGLFLVVLGIVLITVVVGIIPLIFGVLLMWGSPTVSVVTAGGTATPVTGLPWQKSEAEAFVNAVHGQLFGE</sequence>
<gene>
    <name evidence="2" type="ORF">MAE30S32_17550</name>
</gene>
<comment type="caution">
    <text evidence="2">The sequence shown here is derived from an EMBL/GenBank/DDBJ whole genome shotgun (WGS) entry which is preliminary data.</text>
</comment>
<evidence type="ECO:0000313" key="2">
    <source>
        <dbReference type="EMBL" id="GCA93103.1"/>
    </source>
</evidence>
<organism evidence="2 3">
    <name type="scientific">Microcystis aeruginosa 11-30S32</name>
    <dbReference type="NCBI Taxonomy" id="2358142"/>
    <lineage>
        <taxon>Bacteria</taxon>
        <taxon>Bacillati</taxon>
        <taxon>Cyanobacteriota</taxon>
        <taxon>Cyanophyceae</taxon>
        <taxon>Oscillatoriophycideae</taxon>
        <taxon>Chroococcales</taxon>
        <taxon>Microcystaceae</taxon>
        <taxon>Microcystis</taxon>
    </lineage>
</organism>
<dbReference type="EMBL" id="BHVU01000083">
    <property type="protein sequence ID" value="GCA93103.1"/>
    <property type="molecule type" value="Genomic_DNA"/>
</dbReference>
<feature type="transmembrane region" description="Helical" evidence="1">
    <location>
        <begin position="59"/>
        <end position="87"/>
    </location>
</feature>
<dbReference type="RefSeq" id="WP_147070113.1">
    <property type="nucleotide sequence ID" value="NZ_BHVU01000083.1"/>
</dbReference>
<name>A0A510PI44_MICAE</name>
<reference evidence="2 3" key="1">
    <citation type="journal article" date="2019" name="Appl. Environ. Microbiol.">
        <title>Co-occurrence of broad and narrow host-range viruses infecting the toxic bloom-forming cyanobacterium Microcystis aeruginosa.</title>
        <authorList>
            <person name="Morimoto D."/>
            <person name="Tominaga K."/>
            <person name="Nishimura Y."/>
            <person name="Yoshida N."/>
            <person name="Kimura S."/>
            <person name="Sako Y."/>
            <person name="Yoshida T."/>
        </authorList>
    </citation>
    <scope>NUCLEOTIDE SEQUENCE [LARGE SCALE GENOMIC DNA]</scope>
    <source>
        <strain evidence="2 3">11-30S32</strain>
    </source>
</reference>